<dbReference type="AlphaFoldDB" id="A0A3Q2YV01"/>
<organism evidence="1 2">
    <name type="scientific">Hippocampus comes</name>
    <name type="common">Tiger tail seahorse</name>
    <dbReference type="NCBI Taxonomy" id="109280"/>
    <lineage>
        <taxon>Eukaryota</taxon>
        <taxon>Metazoa</taxon>
        <taxon>Chordata</taxon>
        <taxon>Craniata</taxon>
        <taxon>Vertebrata</taxon>
        <taxon>Euteleostomi</taxon>
        <taxon>Actinopterygii</taxon>
        <taxon>Neopterygii</taxon>
        <taxon>Teleostei</taxon>
        <taxon>Neoteleostei</taxon>
        <taxon>Acanthomorphata</taxon>
        <taxon>Syngnathiaria</taxon>
        <taxon>Syngnathiformes</taxon>
        <taxon>Syngnathoidei</taxon>
        <taxon>Syngnathidae</taxon>
        <taxon>Hippocampus</taxon>
    </lineage>
</organism>
<proteinExistence type="predicted"/>
<reference evidence="1" key="2">
    <citation type="submission" date="2025-09" db="UniProtKB">
        <authorList>
            <consortium name="Ensembl"/>
        </authorList>
    </citation>
    <scope>IDENTIFICATION</scope>
</reference>
<protein>
    <submittedName>
        <fullName evidence="1">Uncharacterized protein</fullName>
    </submittedName>
</protein>
<sequence>MSNLHVLLRKGTGEPQMFHLGWYSSLKAPRSQTMVQMLMRVKYLSYFTGCLQMMGMHRKANSRPVSQFTS</sequence>
<name>A0A3Q2YV01_HIPCM</name>
<evidence type="ECO:0000313" key="2">
    <source>
        <dbReference type="Proteomes" id="UP000264820"/>
    </source>
</evidence>
<dbReference type="Ensembl" id="ENSHCOT00000002541.1">
    <property type="protein sequence ID" value="ENSHCOP00000021864.1"/>
    <property type="gene ID" value="ENSHCOG00000009046.1"/>
</dbReference>
<dbReference type="OMA" id="GMHRKAN"/>
<accession>A0A3Q2YV01</accession>
<keyword evidence="2" id="KW-1185">Reference proteome</keyword>
<dbReference type="Proteomes" id="UP000264820">
    <property type="component" value="Unplaced"/>
</dbReference>
<evidence type="ECO:0000313" key="1">
    <source>
        <dbReference type="Ensembl" id="ENSHCOP00000021864.1"/>
    </source>
</evidence>
<reference evidence="1" key="1">
    <citation type="submission" date="2025-08" db="UniProtKB">
        <authorList>
            <consortium name="Ensembl"/>
        </authorList>
    </citation>
    <scope>IDENTIFICATION</scope>
</reference>